<dbReference type="AlphaFoldDB" id="T0YTC8"/>
<feature type="domain" description="Fe-containing alcohol dehydrogenase-like C-terminal" evidence="1">
    <location>
        <begin position="77"/>
        <end position="265"/>
    </location>
</feature>
<dbReference type="Gene3D" id="3.40.50.1970">
    <property type="match status" value="1"/>
</dbReference>
<dbReference type="Gene3D" id="1.20.1090.10">
    <property type="entry name" value="Dehydroquinate synthase-like - alpha domain"/>
    <property type="match status" value="1"/>
</dbReference>
<dbReference type="PANTHER" id="PTHR11496:SF83">
    <property type="entry name" value="HYDROXYACID-OXOACID TRANSHYDROGENASE, MITOCHONDRIAL"/>
    <property type="match status" value="1"/>
</dbReference>
<dbReference type="PANTHER" id="PTHR11496">
    <property type="entry name" value="ALCOHOL DEHYDROGENASE"/>
    <property type="match status" value="1"/>
</dbReference>
<reference evidence="2" key="2">
    <citation type="journal article" date="2014" name="ISME J.">
        <title>Microbial stratification in low pH oxic and suboxic macroscopic growths along an acid mine drainage.</title>
        <authorList>
            <person name="Mendez-Garcia C."/>
            <person name="Mesa V."/>
            <person name="Sprenger R.R."/>
            <person name="Richter M."/>
            <person name="Diez M.S."/>
            <person name="Solano J."/>
            <person name="Bargiela R."/>
            <person name="Golyshina O.V."/>
            <person name="Manteca A."/>
            <person name="Ramos J.L."/>
            <person name="Gallego J.R."/>
            <person name="Llorente I."/>
            <person name="Martins Dos Santos V.A."/>
            <person name="Jensen O.N."/>
            <person name="Pelaez A.I."/>
            <person name="Sanchez J."/>
            <person name="Ferrer M."/>
        </authorList>
    </citation>
    <scope>NUCLEOTIDE SEQUENCE</scope>
</reference>
<reference evidence="2" key="1">
    <citation type="submission" date="2013-08" db="EMBL/GenBank/DDBJ databases">
        <authorList>
            <person name="Mendez C."/>
            <person name="Richter M."/>
            <person name="Ferrer M."/>
            <person name="Sanchez J."/>
        </authorList>
    </citation>
    <scope>NUCLEOTIDE SEQUENCE</scope>
</reference>
<gene>
    <name evidence="2" type="ORF">B2A_12155</name>
</gene>
<comment type="caution">
    <text evidence="2">The sequence shown here is derived from an EMBL/GenBank/DDBJ whole genome shotgun (WGS) entry which is preliminary data.</text>
</comment>
<proteinExistence type="predicted"/>
<evidence type="ECO:0000259" key="1">
    <source>
        <dbReference type="Pfam" id="PF25137"/>
    </source>
</evidence>
<sequence length="268" mass="27928">MPGLALAAMPPLLDVPPGGPRLIAIPTTSGSGADASWTADLVAEDGAPVEVAHRALVPEWSLLDPAFAATLPPAAVVDGALESLALAVEAYLSAWSGPFSDALALDAATTVLRRLPHAIRWSDDPDARAALHYAASAAGLAASNAQRGVAHALARALEGPTGLGYARLLGLVLPAVLEFDHPSARDRIETLTERARGRDDRDDRPLAARLRRLEETVGAPASVRSAHGRIEAERATIVERTLRAPGILGNPRVPTRADVEAILGRVLG</sequence>
<dbReference type="GO" id="GO:0004022">
    <property type="term" value="F:alcohol dehydrogenase (NAD+) activity"/>
    <property type="evidence" value="ECO:0007669"/>
    <property type="project" value="TreeGrafter"/>
</dbReference>
<accession>T0YTC8</accession>
<name>T0YTC8_9ZZZZ</name>
<dbReference type="InterPro" id="IPR056798">
    <property type="entry name" value="ADH_Fe_C"/>
</dbReference>
<organism evidence="2">
    <name type="scientific">mine drainage metagenome</name>
    <dbReference type="NCBI Taxonomy" id="410659"/>
    <lineage>
        <taxon>unclassified sequences</taxon>
        <taxon>metagenomes</taxon>
        <taxon>ecological metagenomes</taxon>
    </lineage>
</organism>
<dbReference type="EC" id="1.-.-.-" evidence="2"/>
<keyword evidence="2" id="KW-0560">Oxidoreductase</keyword>
<dbReference type="Pfam" id="PF25137">
    <property type="entry name" value="ADH_Fe_C"/>
    <property type="match status" value="1"/>
</dbReference>
<dbReference type="SUPFAM" id="SSF56796">
    <property type="entry name" value="Dehydroquinate synthase-like"/>
    <property type="match status" value="1"/>
</dbReference>
<protein>
    <submittedName>
        <fullName evidence="2">Alcohol dehydrogenase, iron-type domain protein</fullName>
        <ecNumber evidence="2">1.-.-.-</ecNumber>
    </submittedName>
</protein>
<dbReference type="InterPro" id="IPR039697">
    <property type="entry name" value="Alcohol_dehydrogenase_Fe"/>
</dbReference>
<dbReference type="EMBL" id="AUZZ01008762">
    <property type="protein sequence ID" value="EQD36438.1"/>
    <property type="molecule type" value="Genomic_DNA"/>
</dbReference>
<evidence type="ECO:0000313" key="2">
    <source>
        <dbReference type="EMBL" id="EQD36438.1"/>
    </source>
</evidence>